<dbReference type="STRING" id="40571.SAMN05660733_04388"/>
<evidence type="ECO:0000313" key="1">
    <source>
        <dbReference type="EMBL" id="SMD12189.1"/>
    </source>
</evidence>
<dbReference type="AlphaFoldDB" id="A0A1W2ER47"/>
<gene>
    <name evidence="1" type="ORF">SAMN05660733_04388</name>
</gene>
<dbReference type="SUPFAM" id="SSF56801">
    <property type="entry name" value="Acetyl-CoA synthetase-like"/>
    <property type="match status" value="1"/>
</dbReference>
<dbReference type="InterPro" id="IPR042099">
    <property type="entry name" value="ANL_N_sf"/>
</dbReference>
<protein>
    <submittedName>
        <fullName evidence="1">AMP-binding enzyme</fullName>
    </submittedName>
</protein>
<dbReference type="RefSeq" id="WP_051769792.1">
    <property type="nucleotide sequence ID" value="NZ_FWYC01000010.1"/>
</dbReference>
<keyword evidence="2" id="KW-1185">Reference proteome</keyword>
<organism evidence="1 2">
    <name type="scientific">Lentzea albidocapillata</name>
    <dbReference type="NCBI Taxonomy" id="40571"/>
    <lineage>
        <taxon>Bacteria</taxon>
        <taxon>Bacillati</taxon>
        <taxon>Actinomycetota</taxon>
        <taxon>Actinomycetes</taxon>
        <taxon>Pseudonocardiales</taxon>
        <taxon>Pseudonocardiaceae</taxon>
        <taxon>Lentzea</taxon>
    </lineage>
</organism>
<reference evidence="2" key="1">
    <citation type="submission" date="2017-04" db="EMBL/GenBank/DDBJ databases">
        <authorList>
            <person name="Varghese N."/>
            <person name="Submissions S."/>
        </authorList>
    </citation>
    <scope>NUCLEOTIDE SEQUENCE [LARGE SCALE GENOMIC DNA]</scope>
    <source>
        <strain evidence="2">DSM 44073</strain>
    </source>
</reference>
<dbReference type="Gene3D" id="3.30.300.30">
    <property type="match status" value="1"/>
</dbReference>
<dbReference type="OrthoDB" id="9787658at2"/>
<sequence length="326" mass="34411">MITVADRVFRTSGHTGEPVDWARTGAQLVAETELVAAASLGPVDQVVTFAPTTHLYGTLFGDLLPRILGVPVQDLSHDVLALPVLPAGARTLFVCLPASWHVMRAVAAGAADLTGSIALHGTGPTTAATAQALPALTARGLRAVELFGSTETGGVAQRDISADPAPWRLLPDVAFADRPESPDETCLLHVRSPRIARRVGAAAAATTHLLTDVVRVVGDREFHFVGRSSRLVKINGRRCDLGAVEGLLAAALPGTEVVCLAVRDGIRGEHYELFHTGPADDLRPRLPGLLGDLPLPRGVHRVPRIPRTATGKVKTDRLYSLGVSAR</sequence>
<name>A0A1W2ER47_9PSEU</name>
<proteinExistence type="predicted"/>
<dbReference type="Proteomes" id="UP000192840">
    <property type="component" value="Unassembled WGS sequence"/>
</dbReference>
<accession>A0A1W2ER47</accession>
<evidence type="ECO:0000313" key="2">
    <source>
        <dbReference type="Proteomes" id="UP000192840"/>
    </source>
</evidence>
<dbReference type="EMBL" id="FWYC01000010">
    <property type="protein sequence ID" value="SMD12189.1"/>
    <property type="molecule type" value="Genomic_DNA"/>
</dbReference>
<dbReference type="Gene3D" id="3.40.50.12780">
    <property type="entry name" value="N-terminal domain of ligase-like"/>
    <property type="match status" value="1"/>
</dbReference>
<dbReference type="InterPro" id="IPR045851">
    <property type="entry name" value="AMP-bd_C_sf"/>
</dbReference>
<dbReference type="eggNOG" id="COG0318">
    <property type="taxonomic scope" value="Bacteria"/>
</dbReference>